<dbReference type="AlphaFoldDB" id="A0A4Y8RVD7"/>
<evidence type="ECO:0000313" key="2">
    <source>
        <dbReference type="Proteomes" id="UP000298179"/>
    </source>
</evidence>
<dbReference type="PANTHER" id="PTHR42280:SF1">
    <property type="entry name" value="CITG FAMILY PROTEIN"/>
    <property type="match status" value="1"/>
</dbReference>
<dbReference type="EMBL" id="SOZD01000001">
    <property type="protein sequence ID" value="TFF27787.1"/>
    <property type="molecule type" value="Genomic_DNA"/>
</dbReference>
<gene>
    <name evidence="1" type="ORF">E3C22_04850</name>
</gene>
<sequence>MSLGPAKIEAAFLAACRAEIETLKPGNVHRFAPGHGMTAETFLRAAAVAAPEIARGGTPVGMRILAATRASFEAVGMNANLGIVLLCAPLAAAAETLKTPLIHQSAASMLRKAVAAVLADLDADDAADAFAAIALAGPGGLGARTEHDVRDAPTIGLVEAMALAPEADLVARQYGNGFSEIFEVGLPAADSAAYPDECSLGDAATFTAFIAFASRFPDGHIARKFGVAVAEDVRRRFAALSDALAATDDDTERLALARAFDAELKAEGLNPGTSADLTVATLMAKKLAEALAE</sequence>
<name>A0A4Y8RVD7_9HYPH</name>
<dbReference type="RefSeq" id="WP_134760729.1">
    <property type="nucleotide sequence ID" value="NZ_SOZD01000001.1"/>
</dbReference>
<accession>A0A4Y8RVD7</accession>
<dbReference type="InterPro" id="IPR002736">
    <property type="entry name" value="CitG"/>
</dbReference>
<reference evidence="1 2" key="1">
    <citation type="submission" date="2019-03" db="EMBL/GenBank/DDBJ databases">
        <title>Jiella endophytica sp. nov., a novel endophytic bacterium isolated from root of Ficus microcarpa Linn. f.</title>
        <authorList>
            <person name="Tuo L."/>
        </authorList>
    </citation>
    <scope>NUCLEOTIDE SEQUENCE [LARGE SCALE GENOMIC DNA]</scope>
    <source>
        <strain evidence="1 2">CBS5Q-3</strain>
    </source>
</reference>
<dbReference type="Pfam" id="PF01874">
    <property type="entry name" value="CitG"/>
    <property type="match status" value="1"/>
</dbReference>
<protein>
    <submittedName>
        <fullName evidence="1">Triphosphoribosyl-dephospho-CoA synthase</fullName>
    </submittedName>
</protein>
<comment type="caution">
    <text evidence="1">The sequence shown here is derived from an EMBL/GenBank/DDBJ whole genome shotgun (WGS) entry which is preliminary data.</text>
</comment>
<dbReference type="Gene3D" id="1.10.4200.10">
    <property type="entry name" value="Triphosphoribosyl-dephospho-CoA protein"/>
    <property type="match status" value="1"/>
</dbReference>
<dbReference type="OrthoDB" id="8525901at2"/>
<keyword evidence="2" id="KW-1185">Reference proteome</keyword>
<dbReference type="GO" id="GO:0005524">
    <property type="term" value="F:ATP binding"/>
    <property type="evidence" value="ECO:0007669"/>
    <property type="project" value="InterPro"/>
</dbReference>
<dbReference type="PANTHER" id="PTHR42280">
    <property type="entry name" value="CITG FAMILY PROTEIN"/>
    <property type="match status" value="1"/>
</dbReference>
<proteinExistence type="predicted"/>
<dbReference type="Proteomes" id="UP000298179">
    <property type="component" value="Unassembled WGS sequence"/>
</dbReference>
<evidence type="ECO:0000313" key="1">
    <source>
        <dbReference type="EMBL" id="TFF27787.1"/>
    </source>
</evidence>
<organism evidence="1 2">
    <name type="scientific">Jiella endophytica</name>
    <dbReference type="NCBI Taxonomy" id="2558362"/>
    <lineage>
        <taxon>Bacteria</taxon>
        <taxon>Pseudomonadati</taxon>
        <taxon>Pseudomonadota</taxon>
        <taxon>Alphaproteobacteria</taxon>
        <taxon>Hyphomicrobiales</taxon>
        <taxon>Aurantimonadaceae</taxon>
        <taxon>Jiella</taxon>
    </lineage>
</organism>
<dbReference type="GO" id="GO:0046917">
    <property type="term" value="F:triphosphoribosyl-dephospho-CoA synthase activity"/>
    <property type="evidence" value="ECO:0007669"/>
    <property type="project" value="InterPro"/>
</dbReference>